<dbReference type="OrthoDB" id="5428863at2759"/>
<feature type="domain" description="Heterokaryon incompatibility" evidence="1">
    <location>
        <begin position="73"/>
        <end position="209"/>
    </location>
</feature>
<dbReference type="InterPro" id="IPR010730">
    <property type="entry name" value="HET"/>
</dbReference>
<dbReference type="Proteomes" id="UP000799764">
    <property type="component" value="Unassembled WGS sequence"/>
</dbReference>
<organism evidence="2 3">
    <name type="scientific">Karstenula rhodostoma CBS 690.94</name>
    <dbReference type="NCBI Taxonomy" id="1392251"/>
    <lineage>
        <taxon>Eukaryota</taxon>
        <taxon>Fungi</taxon>
        <taxon>Dikarya</taxon>
        <taxon>Ascomycota</taxon>
        <taxon>Pezizomycotina</taxon>
        <taxon>Dothideomycetes</taxon>
        <taxon>Pleosporomycetidae</taxon>
        <taxon>Pleosporales</taxon>
        <taxon>Massarineae</taxon>
        <taxon>Didymosphaeriaceae</taxon>
        <taxon>Karstenula</taxon>
    </lineage>
</organism>
<reference evidence="2" key="1">
    <citation type="journal article" date="2020" name="Stud. Mycol.">
        <title>101 Dothideomycetes genomes: a test case for predicting lifestyles and emergence of pathogens.</title>
        <authorList>
            <person name="Haridas S."/>
            <person name="Albert R."/>
            <person name="Binder M."/>
            <person name="Bloem J."/>
            <person name="Labutti K."/>
            <person name="Salamov A."/>
            <person name="Andreopoulos B."/>
            <person name="Baker S."/>
            <person name="Barry K."/>
            <person name="Bills G."/>
            <person name="Bluhm B."/>
            <person name="Cannon C."/>
            <person name="Castanera R."/>
            <person name="Culley D."/>
            <person name="Daum C."/>
            <person name="Ezra D."/>
            <person name="Gonzalez J."/>
            <person name="Henrissat B."/>
            <person name="Kuo A."/>
            <person name="Liang C."/>
            <person name="Lipzen A."/>
            <person name="Lutzoni F."/>
            <person name="Magnuson J."/>
            <person name="Mondo S."/>
            <person name="Nolan M."/>
            <person name="Ohm R."/>
            <person name="Pangilinan J."/>
            <person name="Park H.-J."/>
            <person name="Ramirez L."/>
            <person name="Alfaro M."/>
            <person name="Sun H."/>
            <person name="Tritt A."/>
            <person name="Yoshinaga Y."/>
            <person name="Zwiers L.-H."/>
            <person name="Turgeon B."/>
            <person name="Goodwin S."/>
            <person name="Spatafora J."/>
            <person name="Crous P."/>
            <person name="Grigoriev I."/>
        </authorList>
    </citation>
    <scope>NUCLEOTIDE SEQUENCE</scope>
    <source>
        <strain evidence="2">CBS 690.94</strain>
    </source>
</reference>
<gene>
    <name evidence="2" type="ORF">P171DRAFT_360315</name>
</gene>
<evidence type="ECO:0000313" key="3">
    <source>
        <dbReference type="Proteomes" id="UP000799764"/>
    </source>
</evidence>
<evidence type="ECO:0000259" key="1">
    <source>
        <dbReference type="Pfam" id="PF06985"/>
    </source>
</evidence>
<proteinExistence type="predicted"/>
<accession>A0A9P4PHJ7</accession>
<dbReference type="PANTHER" id="PTHR33112:SF1">
    <property type="entry name" value="HETEROKARYON INCOMPATIBILITY DOMAIN-CONTAINING PROTEIN"/>
    <property type="match status" value="1"/>
</dbReference>
<sequence length="235" mass="27096">MKGVRPKQQNSSVDEVIESDCVHYSSIEEWLRHCERHHLSSCCRQASKRTMETITVIDCRTSMLCEIQSRHPYIALSYLWGSDSLYEPSVQGRLPRQLPKTIADSMTVALALNIPYLWIDRYCINQEDSREKARIIRHMDQIYRDAYLTIIASAGESPTHGLPGVENTPRQSLESNRIVVGPYVFCPPGDVSSNIRRSMWNTRGWTYQEGLLSRRRLVFTESGVYFQCLDMVCLE</sequence>
<dbReference type="PANTHER" id="PTHR33112">
    <property type="entry name" value="DOMAIN PROTEIN, PUTATIVE-RELATED"/>
    <property type="match status" value="1"/>
</dbReference>
<dbReference type="EMBL" id="MU001500">
    <property type="protein sequence ID" value="KAF2445179.1"/>
    <property type="molecule type" value="Genomic_DNA"/>
</dbReference>
<dbReference type="Pfam" id="PF06985">
    <property type="entry name" value="HET"/>
    <property type="match status" value="1"/>
</dbReference>
<protein>
    <submittedName>
        <fullName evidence="2">HET-domain-containing protein</fullName>
    </submittedName>
</protein>
<keyword evidence="3" id="KW-1185">Reference proteome</keyword>
<evidence type="ECO:0000313" key="2">
    <source>
        <dbReference type="EMBL" id="KAF2445179.1"/>
    </source>
</evidence>
<feature type="non-terminal residue" evidence="2">
    <location>
        <position position="235"/>
    </location>
</feature>
<dbReference type="AlphaFoldDB" id="A0A9P4PHJ7"/>
<comment type="caution">
    <text evidence="2">The sequence shown here is derived from an EMBL/GenBank/DDBJ whole genome shotgun (WGS) entry which is preliminary data.</text>
</comment>
<name>A0A9P4PHJ7_9PLEO</name>